<organism evidence="2 3">
    <name type="scientific">Candidatus Companilactobacillus pullicola</name>
    <dbReference type="NCBI Taxonomy" id="2838523"/>
    <lineage>
        <taxon>Bacteria</taxon>
        <taxon>Bacillati</taxon>
        <taxon>Bacillota</taxon>
        <taxon>Bacilli</taxon>
        <taxon>Lactobacillales</taxon>
        <taxon>Lactobacillaceae</taxon>
        <taxon>Companilactobacillus</taxon>
    </lineage>
</organism>
<dbReference type="Proteomes" id="UP000824013">
    <property type="component" value="Unassembled WGS sequence"/>
</dbReference>
<feature type="transmembrane region" description="Helical" evidence="1">
    <location>
        <begin position="30"/>
        <end position="50"/>
    </location>
</feature>
<evidence type="ECO:0000313" key="2">
    <source>
        <dbReference type="EMBL" id="HIY93924.1"/>
    </source>
</evidence>
<evidence type="ECO:0000256" key="1">
    <source>
        <dbReference type="SAM" id="Phobius"/>
    </source>
</evidence>
<feature type="transmembrane region" description="Helical" evidence="1">
    <location>
        <begin position="123"/>
        <end position="142"/>
    </location>
</feature>
<comment type="caution">
    <text evidence="2">The sequence shown here is derived from an EMBL/GenBank/DDBJ whole genome shotgun (WGS) entry which is preliminary data.</text>
</comment>
<keyword evidence="1" id="KW-0472">Membrane</keyword>
<feature type="transmembrane region" description="Helical" evidence="1">
    <location>
        <begin position="97"/>
        <end position="117"/>
    </location>
</feature>
<gene>
    <name evidence="2" type="ORF">H9820_13405</name>
</gene>
<evidence type="ECO:0000313" key="3">
    <source>
        <dbReference type="Proteomes" id="UP000824013"/>
    </source>
</evidence>
<feature type="transmembrane region" description="Helical" evidence="1">
    <location>
        <begin position="62"/>
        <end position="85"/>
    </location>
</feature>
<reference evidence="2" key="1">
    <citation type="journal article" date="2021" name="PeerJ">
        <title>Extensive microbial diversity within the chicken gut microbiome revealed by metagenomics and culture.</title>
        <authorList>
            <person name="Gilroy R."/>
            <person name="Ravi A."/>
            <person name="Getino M."/>
            <person name="Pursley I."/>
            <person name="Horton D.L."/>
            <person name="Alikhan N.F."/>
            <person name="Baker D."/>
            <person name="Gharbi K."/>
            <person name="Hall N."/>
            <person name="Watson M."/>
            <person name="Adriaenssens E.M."/>
            <person name="Foster-Nyarko E."/>
            <person name="Jarju S."/>
            <person name="Secka A."/>
            <person name="Antonio M."/>
            <person name="Oren A."/>
            <person name="Chaudhuri R.R."/>
            <person name="La Ragione R."/>
            <person name="Hildebrand F."/>
            <person name="Pallen M.J."/>
        </authorList>
    </citation>
    <scope>NUCLEOTIDE SEQUENCE</scope>
    <source>
        <strain evidence="2">3204</strain>
    </source>
</reference>
<dbReference type="EMBL" id="DXCM01000098">
    <property type="protein sequence ID" value="HIY93924.1"/>
    <property type="molecule type" value="Genomic_DNA"/>
</dbReference>
<name>A0A9D1ZTU0_9LACO</name>
<dbReference type="AlphaFoldDB" id="A0A9D1ZTU0"/>
<keyword evidence="1" id="KW-1133">Transmembrane helix</keyword>
<keyword evidence="1" id="KW-0812">Transmembrane</keyword>
<sequence length="312" mass="36239">MLIYISLILLFLSILLIYLGLLKSSDSKKYSFIGTGNFFFALLIWINYVNIRYKGNGIPSSINYYFIAVMFISVCFLSASLLYWVILPFSKEDLNKAPYKITSLYTTAISVITLWLFNSWDGFFSYFFPTIPIVILIGFALYRINKAFDKYEQYQTNLVLNQLLPDETDLIIEIRLGQHSASLLGQDETHFISHLFYLKNGTIAFPESSNDARYLLTKVDFTPKYESEQNDLVEVFSTGWLMLQDIATHQQINIKCYGFSDYFDNLRELVYLPQNPEEDLTIDDLPKLKALLDDDVITQDDFDKKKKEILKL</sequence>
<accession>A0A9D1ZTU0</accession>
<feature type="transmembrane region" description="Helical" evidence="1">
    <location>
        <begin position="6"/>
        <end position="23"/>
    </location>
</feature>
<reference evidence="2" key="2">
    <citation type="submission" date="2021-04" db="EMBL/GenBank/DDBJ databases">
        <authorList>
            <person name="Gilroy R."/>
        </authorList>
    </citation>
    <scope>NUCLEOTIDE SEQUENCE</scope>
    <source>
        <strain evidence="2">3204</strain>
    </source>
</reference>
<proteinExistence type="predicted"/>
<protein>
    <submittedName>
        <fullName evidence="2">SHOCT domain-containing protein</fullName>
    </submittedName>
</protein>